<dbReference type="InterPro" id="IPR010067">
    <property type="entry name" value="ABC_SsuA_sub-bd"/>
</dbReference>
<dbReference type="GO" id="GO:0042597">
    <property type="term" value="C:periplasmic space"/>
    <property type="evidence" value="ECO:0007669"/>
    <property type="project" value="UniProtKB-SubCell"/>
</dbReference>
<feature type="compositionally biased region" description="Low complexity" evidence="5">
    <location>
        <begin position="36"/>
        <end position="47"/>
    </location>
</feature>
<comment type="caution">
    <text evidence="8">The sequence shown here is derived from an EMBL/GenBank/DDBJ whole genome shotgun (WGS) entry which is preliminary data.</text>
</comment>
<dbReference type="CDD" id="cd13563">
    <property type="entry name" value="PBP2_SsuA_like_6"/>
    <property type="match status" value="1"/>
</dbReference>
<evidence type="ECO:0000256" key="3">
    <source>
        <dbReference type="ARBA" id="ARBA00022448"/>
    </source>
</evidence>
<proteinExistence type="inferred from homology"/>
<dbReference type="InterPro" id="IPR015168">
    <property type="entry name" value="SsuA/THI5"/>
</dbReference>
<dbReference type="GO" id="GO:0016020">
    <property type="term" value="C:membrane"/>
    <property type="evidence" value="ECO:0007669"/>
    <property type="project" value="InterPro"/>
</dbReference>
<evidence type="ECO:0000256" key="2">
    <source>
        <dbReference type="ARBA" id="ARBA00010742"/>
    </source>
</evidence>
<evidence type="ECO:0000256" key="6">
    <source>
        <dbReference type="SAM" id="SignalP"/>
    </source>
</evidence>
<evidence type="ECO:0000313" key="8">
    <source>
        <dbReference type="EMBL" id="ODM05039.1"/>
    </source>
</evidence>
<comment type="subcellular location">
    <subcellularLocation>
        <location evidence="1">Periplasm</location>
    </subcellularLocation>
</comment>
<name>A0A1E3A8U3_9FIRM</name>
<evidence type="ECO:0000259" key="7">
    <source>
        <dbReference type="Pfam" id="PF09084"/>
    </source>
</evidence>
<organism evidence="8 9">
    <name type="scientific">Eisenbergiella tayi</name>
    <dbReference type="NCBI Taxonomy" id="1432052"/>
    <lineage>
        <taxon>Bacteria</taxon>
        <taxon>Bacillati</taxon>
        <taxon>Bacillota</taxon>
        <taxon>Clostridia</taxon>
        <taxon>Lachnospirales</taxon>
        <taxon>Lachnospiraceae</taxon>
        <taxon>Eisenbergiella</taxon>
    </lineage>
</organism>
<evidence type="ECO:0000256" key="5">
    <source>
        <dbReference type="SAM" id="MobiDB-lite"/>
    </source>
</evidence>
<dbReference type="PANTHER" id="PTHR30024">
    <property type="entry name" value="ALIPHATIC SULFONATES-BINDING PROTEIN-RELATED"/>
    <property type="match status" value="1"/>
</dbReference>
<evidence type="ECO:0000313" key="9">
    <source>
        <dbReference type="Proteomes" id="UP000094067"/>
    </source>
</evidence>
<sequence length="353" mass="38127">MKKKIVSLALAVVLALSLCACTNQETGNTAAAADTSTAAGSSAASEENTSKELTKLSLGTSPWPTNMFFYLAKEKGIFEKNGIDVTIQEFASTTESSNAFVGGQIDFCTYASSETIAPFAQGAEFSVVLETDKSNGCEGLVATSDIKNITDLKGKTIATQLYSVDHMFLLTLLEENGMSEKDIKIVDMSIQESGNAFVAGQCDAACIWDPYFSQAKEAGGTELFSSADNPDLITDVLLAPKSLCMENPDAVTAVIKSYFDAVAYWKENPDEANAYMGEKLGVDAEEFASEMNGLLLPDAKQVVEAFTEADDFTYWGYTQNTVRDFMYELGVLDNKDFNCGDMIDVSFVEKLAE</sequence>
<feature type="domain" description="SsuA/THI5-like" evidence="7">
    <location>
        <begin position="64"/>
        <end position="272"/>
    </location>
</feature>
<dbReference type="EMBL" id="MCGH01000002">
    <property type="protein sequence ID" value="ODM05039.1"/>
    <property type="molecule type" value="Genomic_DNA"/>
</dbReference>
<dbReference type="AlphaFoldDB" id="A0A1E3A8U3"/>
<feature type="region of interest" description="Disordered" evidence="5">
    <location>
        <begin position="36"/>
        <end position="55"/>
    </location>
</feature>
<reference evidence="8 9" key="1">
    <citation type="submission" date="2016-07" db="EMBL/GenBank/DDBJ databases">
        <title>Characterization of isolates of Eisenbergiella tayi derived from blood cultures, using whole genome sequencing.</title>
        <authorList>
            <person name="Burdz T."/>
            <person name="Wiebe D."/>
            <person name="Huynh C."/>
            <person name="Bernard K."/>
        </authorList>
    </citation>
    <scope>NUCLEOTIDE SEQUENCE [LARGE SCALE GENOMIC DNA]</scope>
    <source>
        <strain evidence="8 9">NML 110608</strain>
    </source>
</reference>
<comment type="similarity">
    <text evidence="2">Belongs to the bacterial solute-binding protein SsuA/TauA family.</text>
</comment>
<feature type="signal peptide" evidence="6">
    <location>
        <begin position="1"/>
        <end position="20"/>
    </location>
</feature>
<protein>
    <submittedName>
        <fullName evidence="8">Putative aliphatic sulfonates-binding protein</fullName>
    </submittedName>
</protein>
<dbReference type="PANTHER" id="PTHR30024:SF47">
    <property type="entry name" value="TAURINE-BINDING PERIPLASMIC PROTEIN"/>
    <property type="match status" value="1"/>
</dbReference>
<accession>A0A1E3A8U3</accession>
<gene>
    <name evidence="8" type="primary">ssuA_2</name>
    <name evidence="8" type="ORF">BEI61_00922</name>
</gene>
<dbReference type="GO" id="GO:0042626">
    <property type="term" value="F:ATPase-coupled transmembrane transporter activity"/>
    <property type="evidence" value="ECO:0007669"/>
    <property type="project" value="InterPro"/>
</dbReference>
<dbReference type="PROSITE" id="PS51257">
    <property type="entry name" value="PROKAR_LIPOPROTEIN"/>
    <property type="match status" value="1"/>
</dbReference>
<dbReference type="Pfam" id="PF09084">
    <property type="entry name" value="NMT1"/>
    <property type="match status" value="1"/>
</dbReference>
<dbReference type="RefSeq" id="WP_069151440.1">
    <property type="nucleotide sequence ID" value="NZ_DAWDRA010000453.1"/>
</dbReference>
<evidence type="ECO:0000256" key="1">
    <source>
        <dbReference type="ARBA" id="ARBA00004418"/>
    </source>
</evidence>
<evidence type="ECO:0000256" key="4">
    <source>
        <dbReference type="ARBA" id="ARBA00022729"/>
    </source>
</evidence>
<dbReference type="SUPFAM" id="SSF53850">
    <property type="entry name" value="Periplasmic binding protein-like II"/>
    <property type="match status" value="1"/>
</dbReference>
<keyword evidence="4 6" id="KW-0732">Signal</keyword>
<dbReference type="PATRIC" id="fig|1432052.4.peg.1035"/>
<feature type="chain" id="PRO_5038705289" evidence="6">
    <location>
        <begin position="21"/>
        <end position="353"/>
    </location>
</feature>
<dbReference type="NCBIfam" id="TIGR01728">
    <property type="entry name" value="SsuA_fam"/>
    <property type="match status" value="1"/>
</dbReference>
<dbReference type="Proteomes" id="UP000094067">
    <property type="component" value="Unassembled WGS sequence"/>
</dbReference>
<dbReference type="Gene3D" id="3.40.190.10">
    <property type="entry name" value="Periplasmic binding protein-like II"/>
    <property type="match status" value="2"/>
</dbReference>
<keyword evidence="3" id="KW-0813">Transport</keyword>